<organism evidence="5 6">
    <name type="scientific">Phoenix dactylifera</name>
    <name type="common">Date palm</name>
    <dbReference type="NCBI Taxonomy" id="42345"/>
    <lineage>
        <taxon>Eukaryota</taxon>
        <taxon>Viridiplantae</taxon>
        <taxon>Streptophyta</taxon>
        <taxon>Embryophyta</taxon>
        <taxon>Tracheophyta</taxon>
        <taxon>Spermatophyta</taxon>
        <taxon>Magnoliopsida</taxon>
        <taxon>Liliopsida</taxon>
        <taxon>Arecaceae</taxon>
        <taxon>Coryphoideae</taxon>
        <taxon>Phoeniceae</taxon>
        <taxon>Phoenix</taxon>
    </lineage>
</organism>
<dbReference type="Gene3D" id="1.20.58.1040">
    <property type="match status" value="1"/>
</dbReference>
<dbReference type="KEGG" id="pda:103712697"/>
<feature type="compositionally biased region" description="Low complexity" evidence="2">
    <location>
        <begin position="104"/>
        <end position="159"/>
    </location>
</feature>
<evidence type="ECO:0000313" key="5">
    <source>
        <dbReference type="Proteomes" id="UP000228380"/>
    </source>
</evidence>
<protein>
    <submittedName>
        <fullName evidence="6">Integumentary mucin A.1-like</fullName>
    </submittedName>
</protein>
<sequence>MGVRAIQILIFLLGLLFCSGTLVKEPDDGSSSSPTSLLQMVKMDNASPSQKTVVPKLEKKSKRVLFVNTKLKSSDTMPQMDVVTPITAVPIVNPTTPTTPTPTTPTYNPVPTTPASPTTPTYNPVPTTPASPTTPTYNPVPTTPASPTTPTATPITNPYTSPPSSSGGQSWCIASQTASETALQVALDYACGYGGADCSQIQSGGSCYNPNTVRDHASYAFNDYYQKNPVPTSCDFGGTATITNTDPSTSTCHYPSTSINSTSSSVPNATNPTGSDVFGSVPPSPSGTTSMSTGTALFFTLTCLLMSPITLNLYK</sequence>
<dbReference type="Proteomes" id="UP000228380">
    <property type="component" value="Chromosome 4"/>
</dbReference>
<dbReference type="OrthoDB" id="785663at2759"/>
<proteinExistence type="predicted"/>
<evidence type="ECO:0000256" key="2">
    <source>
        <dbReference type="SAM" id="MobiDB-lite"/>
    </source>
</evidence>
<gene>
    <name evidence="6" type="primary">LOC103712697</name>
</gene>
<feature type="region of interest" description="Disordered" evidence="2">
    <location>
        <begin position="255"/>
        <end position="275"/>
    </location>
</feature>
<evidence type="ECO:0000313" key="6">
    <source>
        <dbReference type="RefSeq" id="XP_008797509.1"/>
    </source>
</evidence>
<evidence type="ECO:0000259" key="4">
    <source>
        <dbReference type="SMART" id="SM00768"/>
    </source>
</evidence>
<accession>A0A8B7CER1</accession>
<dbReference type="RefSeq" id="XP_008797509.1">
    <property type="nucleotide sequence ID" value="XM_008799287.3"/>
</dbReference>
<reference evidence="5" key="1">
    <citation type="journal article" date="2019" name="Nat. Commun.">
        <title>Genome-wide association mapping of date palm fruit traits.</title>
        <authorList>
            <person name="Hazzouri K.M."/>
            <person name="Gros-Balthazard M."/>
            <person name="Flowers J.M."/>
            <person name="Copetti D."/>
            <person name="Lemansour A."/>
            <person name="Lebrun M."/>
            <person name="Masmoudi K."/>
            <person name="Ferrand S."/>
            <person name="Dhar M.I."/>
            <person name="Fresquez Z.A."/>
            <person name="Rosas U."/>
            <person name="Zhang J."/>
            <person name="Talag J."/>
            <person name="Lee S."/>
            <person name="Kudrna D."/>
            <person name="Powell R.F."/>
            <person name="Leitch I.J."/>
            <person name="Krueger R.R."/>
            <person name="Wing R.A."/>
            <person name="Amiri K.M.A."/>
            <person name="Purugganan M.D."/>
        </authorList>
    </citation>
    <scope>NUCLEOTIDE SEQUENCE [LARGE SCALE GENOMIC DNA]</scope>
    <source>
        <strain evidence="5">cv. Khalas</strain>
    </source>
</reference>
<feature type="domain" description="X8" evidence="4">
    <location>
        <begin position="170"/>
        <end position="254"/>
    </location>
</feature>
<dbReference type="InterPro" id="IPR012946">
    <property type="entry name" value="X8"/>
</dbReference>
<dbReference type="GO" id="GO:0009506">
    <property type="term" value="C:plasmodesma"/>
    <property type="evidence" value="ECO:0007669"/>
    <property type="project" value="UniProtKB-ARBA"/>
</dbReference>
<dbReference type="PANTHER" id="PTHR31044">
    <property type="entry name" value="BETA-1,3 GLUCANASE"/>
    <property type="match status" value="1"/>
</dbReference>
<dbReference type="Pfam" id="PF07983">
    <property type="entry name" value="X8"/>
    <property type="match status" value="1"/>
</dbReference>
<feature type="region of interest" description="Disordered" evidence="2">
    <location>
        <begin position="93"/>
        <end position="168"/>
    </location>
</feature>
<reference evidence="6" key="2">
    <citation type="submission" date="2025-08" db="UniProtKB">
        <authorList>
            <consortium name="RefSeq"/>
        </authorList>
    </citation>
    <scope>IDENTIFICATION</scope>
    <source>
        <tissue evidence="6">Young leaves</tissue>
    </source>
</reference>
<dbReference type="FunFam" id="1.20.58.1040:FF:000007">
    <property type="entry name" value="PLASMODESMATA CALLOSE-BINDING PROTEIN 2"/>
    <property type="match status" value="1"/>
</dbReference>
<evidence type="ECO:0000256" key="3">
    <source>
        <dbReference type="SAM" id="SignalP"/>
    </source>
</evidence>
<dbReference type="PRINTS" id="PR01217">
    <property type="entry name" value="PRICHEXTENSN"/>
</dbReference>
<dbReference type="InterPro" id="IPR044788">
    <property type="entry name" value="X8_dom_prot"/>
</dbReference>
<dbReference type="AlphaFoldDB" id="A0A8B7CER1"/>
<dbReference type="SMART" id="SM00768">
    <property type="entry name" value="X8"/>
    <property type="match status" value="1"/>
</dbReference>
<keyword evidence="1 3" id="KW-0732">Signal</keyword>
<name>A0A8B7CER1_PHODC</name>
<dbReference type="PANTHER" id="PTHR31044:SF52">
    <property type="entry name" value="OS01G0631500 PROTEIN"/>
    <property type="match status" value="1"/>
</dbReference>
<feature type="signal peptide" evidence="3">
    <location>
        <begin position="1"/>
        <end position="20"/>
    </location>
</feature>
<keyword evidence="5" id="KW-1185">Reference proteome</keyword>
<dbReference type="GeneID" id="103712697"/>
<feature type="chain" id="PRO_5034561335" evidence="3">
    <location>
        <begin position="21"/>
        <end position="315"/>
    </location>
</feature>
<evidence type="ECO:0000256" key="1">
    <source>
        <dbReference type="ARBA" id="ARBA00022729"/>
    </source>
</evidence>
<feature type="compositionally biased region" description="Low complexity" evidence="2">
    <location>
        <begin position="256"/>
        <end position="265"/>
    </location>
</feature>